<dbReference type="STRING" id="5722.A2F5B0"/>
<protein>
    <submittedName>
        <fullName evidence="2">Uncharacterized protein</fullName>
    </submittedName>
</protein>
<gene>
    <name evidence="2" type="ORF">TVAG_159550</name>
</gene>
<dbReference type="GO" id="GO:0005783">
    <property type="term" value="C:endoplasmic reticulum"/>
    <property type="evidence" value="ECO:0000318"/>
    <property type="project" value="GO_Central"/>
</dbReference>
<reference evidence="2" key="1">
    <citation type="submission" date="2006-10" db="EMBL/GenBank/DDBJ databases">
        <authorList>
            <person name="Amadeo P."/>
            <person name="Zhao Q."/>
            <person name="Wortman J."/>
            <person name="Fraser-Liggett C."/>
            <person name="Carlton J."/>
        </authorList>
    </citation>
    <scope>NUCLEOTIDE SEQUENCE</scope>
    <source>
        <strain evidence="2">G3</strain>
    </source>
</reference>
<dbReference type="GO" id="GO:0031201">
    <property type="term" value="C:SNARE complex"/>
    <property type="evidence" value="ECO:0000318"/>
    <property type="project" value="GO_Central"/>
</dbReference>
<accession>A2F5B0</accession>
<proteinExistence type="predicted"/>
<keyword evidence="1" id="KW-0472">Membrane</keyword>
<name>A2F5B0_TRIV3</name>
<dbReference type="RefSeq" id="XP_001312865.1">
    <property type="nucleotide sequence ID" value="XM_001312864.1"/>
</dbReference>
<feature type="transmembrane region" description="Helical" evidence="1">
    <location>
        <begin position="208"/>
        <end position="229"/>
    </location>
</feature>
<reference evidence="2" key="2">
    <citation type="journal article" date="2007" name="Science">
        <title>Draft genome sequence of the sexually transmitted pathogen Trichomonas vaginalis.</title>
        <authorList>
            <person name="Carlton J.M."/>
            <person name="Hirt R.P."/>
            <person name="Silva J.C."/>
            <person name="Delcher A.L."/>
            <person name="Schatz M."/>
            <person name="Zhao Q."/>
            <person name="Wortman J.R."/>
            <person name="Bidwell S.L."/>
            <person name="Alsmark U.C.M."/>
            <person name="Besteiro S."/>
            <person name="Sicheritz-Ponten T."/>
            <person name="Noel C.J."/>
            <person name="Dacks J.B."/>
            <person name="Foster P.G."/>
            <person name="Simillion C."/>
            <person name="Van de Peer Y."/>
            <person name="Miranda-Saavedra D."/>
            <person name="Barton G.J."/>
            <person name="Westrop G.D."/>
            <person name="Mueller S."/>
            <person name="Dessi D."/>
            <person name="Fiori P.L."/>
            <person name="Ren Q."/>
            <person name="Paulsen I."/>
            <person name="Zhang H."/>
            <person name="Bastida-Corcuera F.D."/>
            <person name="Simoes-Barbosa A."/>
            <person name="Brown M.T."/>
            <person name="Hayes R.D."/>
            <person name="Mukherjee M."/>
            <person name="Okumura C.Y."/>
            <person name="Schneider R."/>
            <person name="Smith A.J."/>
            <person name="Vanacova S."/>
            <person name="Villalvazo M."/>
            <person name="Haas B.J."/>
            <person name="Pertea M."/>
            <person name="Feldblyum T.V."/>
            <person name="Utterback T.R."/>
            <person name="Shu C.L."/>
            <person name="Osoegawa K."/>
            <person name="de Jong P.J."/>
            <person name="Hrdy I."/>
            <person name="Horvathova L."/>
            <person name="Zubacova Z."/>
            <person name="Dolezal P."/>
            <person name="Malik S.B."/>
            <person name="Logsdon J.M. Jr."/>
            <person name="Henze K."/>
            <person name="Gupta A."/>
            <person name="Wang C.C."/>
            <person name="Dunne R.L."/>
            <person name="Upcroft J.A."/>
            <person name="Upcroft P."/>
            <person name="White O."/>
            <person name="Salzberg S.L."/>
            <person name="Tang P."/>
            <person name="Chiu C.-H."/>
            <person name="Lee Y.-S."/>
            <person name="Embley T.M."/>
            <person name="Coombs G.H."/>
            <person name="Mottram J.C."/>
            <person name="Tachezy J."/>
            <person name="Fraser-Liggett C.M."/>
            <person name="Johnson P.J."/>
        </authorList>
    </citation>
    <scope>NUCLEOTIDE SEQUENCE [LARGE SCALE GENOMIC DNA]</scope>
    <source>
        <strain evidence="2">G3</strain>
    </source>
</reference>
<evidence type="ECO:0000313" key="3">
    <source>
        <dbReference type="Proteomes" id="UP000001542"/>
    </source>
</evidence>
<dbReference type="Proteomes" id="UP000001542">
    <property type="component" value="Unassembled WGS sequence"/>
</dbReference>
<dbReference type="EMBL" id="DS113620">
    <property type="protein sequence ID" value="EAX99935.1"/>
    <property type="molecule type" value="Genomic_DNA"/>
</dbReference>
<dbReference type="VEuPathDB" id="TrichDB:TVAG_159550"/>
<dbReference type="SMR" id="A2F5B0"/>
<dbReference type="PANTHER" id="PTHR12825">
    <property type="entry name" value="BNIP1-RELATED"/>
    <property type="match status" value="1"/>
</dbReference>
<dbReference type="VEuPathDB" id="TrichDB:TVAGG3_0159890"/>
<dbReference type="KEGG" id="tva:4757755"/>
<sequence>MQNIISQLHELNELHLSIIHEIEHCDSNQTDVSDLNKEAIKIESKIRNMIEDLKIEIKKDDRIPTNKRENYLMNYIQQTGIEENKLSTRRLMALKTAKLSTGKEKIANYREAREKLLSDANPQEVLQFSNNKTKSSSVLAKEITSRLENARANIQQQISNASESLSLIKDSTSMLNNVVDASDSVDTIQSRTKRALIKLHVAQNWDAWILKGAIIFFVICSIIAIINGFRKSIVGKIAIFTAKKLVKSVQSYFSQQNTTKITQTTTNEL</sequence>
<dbReference type="GO" id="GO:0006890">
    <property type="term" value="P:retrograde vesicle-mediated transport, Golgi to endoplasmic reticulum"/>
    <property type="evidence" value="ECO:0000318"/>
    <property type="project" value="GO_Central"/>
</dbReference>
<keyword evidence="1" id="KW-1133">Transmembrane helix</keyword>
<dbReference type="AlphaFoldDB" id="A2F5B0"/>
<evidence type="ECO:0000256" key="1">
    <source>
        <dbReference type="SAM" id="Phobius"/>
    </source>
</evidence>
<evidence type="ECO:0000313" key="2">
    <source>
        <dbReference type="EMBL" id="EAX99935.1"/>
    </source>
</evidence>
<keyword evidence="3" id="KW-1185">Reference proteome</keyword>
<dbReference type="InterPro" id="IPR005606">
    <property type="entry name" value="Sec20"/>
</dbReference>
<dbReference type="InParanoid" id="A2F5B0"/>
<organism evidence="2 3">
    <name type="scientific">Trichomonas vaginalis (strain ATCC PRA-98 / G3)</name>
    <dbReference type="NCBI Taxonomy" id="412133"/>
    <lineage>
        <taxon>Eukaryota</taxon>
        <taxon>Metamonada</taxon>
        <taxon>Parabasalia</taxon>
        <taxon>Trichomonadida</taxon>
        <taxon>Trichomonadidae</taxon>
        <taxon>Trichomonas</taxon>
    </lineage>
</organism>
<dbReference type="GO" id="GO:0005484">
    <property type="term" value="F:SNAP receptor activity"/>
    <property type="evidence" value="ECO:0007669"/>
    <property type="project" value="InterPro"/>
</dbReference>
<dbReference type="PANTHER" id="PTHR12825:SF0">
    <property type="entry name" value="VESICLE TRANSPORT PROTEIN SEC20"/>
    <property type="match status" value="1"/>
</dbReference>
<keyword evidence="1" id="KW-0812">Transmembrane</keyword>